<accession>A0A1B9IC81</accession>
<organism evidence="1">
    <name type="scientific">Kwoniella pini CBS 10737</name>
    <dbReference type="NCBI Taxonomy" id="1296096"/>
    <lineage>
        <taxon>Eukaryota</taxon>
        <taxon>Fungi</taxon>
        <taxon>Dikarya</taxon>
        <taxon>Basidiomycota</taxon>
        <taxon>Agaricomycotina</taxon>
        <taxon>Tremellomycetes</taxon>
        <taxon>Tremellales</taxon>
        <taxon>Cryptococcaceae</taxon>
        <taxon>Kwoniella</taxon>
    </lineage>
</organism>
<reference evidence="1" key="3">
    <citation type="submission" date="2016-07" db="EMBL/GenBank/DDBJ databases">
        <title>Evolution of pathogenesis and genome organization in the Tremellales.</title>
        <authorList>
            <person name="Cuomo C."/>
            <person name="Litvintseva A."/>
            <person name="Heitman J."/>
            <person name="Chen Y."/>
            <person name="Sun S."/>
            <person name="Springer D."/>
            <person name="Dromer F."/>
            <person name="Young S."/>
            <person name="Zeng Q."/>
            <person name="Chapman S."/>
            <person name="Gujja S."/>
            <person name="Saif S."/>
            <person name="Birren B."/>
        </authorList>
    </citation>
    <scope>NUCLEOTIDE SEQUENCE</scope>
    <source>
        <strain evidence="1">CBS 10737</strain>
    </source>
</reference>
<dbReference type="OrthoDB" id="2576523at2759"/>
<protein>
    <submittedName>
        <fullName evidence="1">Uncharacterized protein</fullName>
    </submittedName>
</protein>
<reference evidence="2" key="4">
    <citation type="submission" date="2024-02" db="EMBL/GenBank/DDBJ databases">
        <title>Comparative genomics of Cryptococcus and Kwoniella reveals pathogenesis evolution and contrasting modes of karyotype evolution via chromosome fusion or intercentromeric recombination.</title>
        <authorList>
            <person name="Coelho M.A."/>
            <person name="David-Palma M."/>
            <person name="Shea T."/>
            <person name="Bowers K."/>
            <person name="McGinley-Smith S."/>
            <person name="Mohammad A.W."/>
            <person name="Gnirke A."/>
            <person name="Yurkov A.M."/>
            <person name="Nowrousian M."/>
            <person name="Sun S."/>
            <person name="Cuomo C.A."/>
            <person name="Heitman J."/>
        </authorList>
    </citation>
    <scope>NUCLEOTIDE SEQUENCE</scope>
    <source>
        <strain evidence="2">CBS 10737</strain>
    </source>
</reference>
<dbReference type="GeneID" id="30168743"/>
<dbReference type="KEGG" id="kpin:30168743"/>
<evidence type="ECO:0000313" key="1">
    <source>
        <dbReference type="EMBL" id="OCF53073.1"/>
    </source>
</evidence>
<gene>
    <name evidence="1" type="ORF">I206_00374</name>
    <name evidence="2" type="ORF">I206_100952</name>
</gene>
<evidence type="ECO:0000313" key="3">
    <source>
        <dbReference type="Proteomes" id="UP000094020"/>
    </source>
</evidence>
<dbReference type="EMBL" id="KI894007">
    <property type="protein sequence ID" value="OCF53073.1"/>
    <property type="molecule type" value="Genomic_DNA"/>
</dbReference>
<proteinExistence type="predicted"/>
<name>A0A1B9IC81_9TREE</name>
<keyword evidence="3" id="KW-1185">Reference proteome</keyword>
<sequence length="108" mass="12262">MALVNEDFAVQHHSHLPMGIFSLNRPHPFSQAQPLQNLGYGPQPLFGWASVQPLSHSYGQPKNWKQQKPDYRRFCYSVGKAEVPYAALPGGPLHGFPTYMSENVVKRW</sequence>
<dbReference type="RefSeq" id="XP_019014292.1">
    <property type="nucleotide sequence ID" value="XM_019152154.1"/>
</dbReference>
<reference evidence="2" key="2">
    <citation type="submission" date="2013-07" db="EMBL/GenBank/DDBJ databases">
        <authorList>
            <consortium name="The Broad Institute Genome Sequencing Platform"/>
            <person name="Cuomo C."/>
            <person name="Litvintseva A."/>
            <person name="Chen Y."/>
            <person name="Heitman J."/>
            <person name="Sun S."/>
            <person name="Springer D."/>
            <person name="Dromer F."/>
            <person name="Young S.K."/>
            <person name="Zeng Q."/>
            <person name="Gargeya S."/>
            <person name="Fitzgerald M."/>
            <person name="Abouelleil A."/>
            <person name="Alvarado L."/>
            <person name="Berlin A.M."/>
            <person name="Chapman S.B."/>
            <person name="Dewar J."/>
            <person name="Goldberg J."/>
            <person name="Griggs A."/>
            <person name="Gujja S."/>
            <person name="Hansen M."/>
            <person name="Howarth C."/>
            <person name="Imamovic A."/>
            <person name="Larimer J."/>
            <person name="McCowan C."/>
            <person name="Murphy C."/>
            <person name="Pearson M."/>
            <person name="Priest M."/>
            <person name="Roberts A."/>
            <person name="Saif S."/>
            <person name="Shea T."/>
            <person name="Sykes S."/>
            <person name="Wortman J."/>
            <person name="Nusbaum C."/>
            <person name="Birren B."/>
        </authorList>
    </citation>
    <scope>NUCLEOTIDE SEQUENCE</scope>
    <source>
        <strain evidence="2">CBS 10737</strain>
    </source>
</reference>
<reference evidence="1" key="1">
    <citation type="submission" date="2013-07" db="EMBL/GenBank/DDBJ databases">
        <title>The Genome Sequence of Cryptococcus pinus CBS10737.</title>
        <authorList>
            <consortium name="The Broad Institute Genome Sequencing Platform"/>
            <person name="Cuomo C."/>
            <person name="Litvintseva A."/>
            <person name="Chen Y."/>
            <person name="Heitman J."/>
            <person name="Sun S."/>
            <person name="Springer D."/>
            <person name="Dromer F."/>
            <person name="Young S.K."/>
            <person name="Zeng Q."/>
            <person name="Gargeya S."/>
            <person name="Fitzgerald M."/>
            <person name="Abouelleil A."/>
            <person name="Alvarado L."/>
            <person name="Berlin A.M."/>
            <person name="Chapman S.B."/>
            <person name="Dewar J."/>
            <person name="Goldberg J."/>
            <person name="Griggs A."/>
            <person name="Gujja S."/>
            <person name="Hansen M."/>
            <person name="Howarth C."/>
            <person name="Imamovic A."/>
            <person name="Larimer J."/>
            <person name="McCowan C."/>
            <person name="Murphy C."/>
            <person name="Pearson M."/>
            <person name="Priest M."/>
            <person name="Roberts A."/>
            <person name="Saif S."/>
            <person name="Shea T."/>
            <person name="Sykes S."/>
            <person name="Wortman J."/>
            <person name="Nusbaum C."/>
            <person name="Birren B."/>
        </authorList>
    </citation>
    <scope>NUCLEOTIDE SEQUENCE [LARGE SCALE GENOMIC DNA]</scope>
    <source>
        <strain evidence="1">CBS 10737</strain>
    </source>
</reference>
<dbReference type="Proteomes" id="UP000094020">
    <property type="component" value="Chromosome 1"/>
</dbReference>
<dbReference type="EMBL" id="CP144519">
    <property type="protein sequence ID" value="WWC67045.1"/>
    <property type="molecule type" value="Genomic_DNA"/>
</dbReference>
<evidence type="ECO:0000313" key="2">
    <source>
        <dbReference type="EMBL" id="WWC67045.1"/>
    </source>
</evidence>
<dbReference type="AlphaFoldDB" id="A0A1B9IC81"/>